<dbReference type="PANTHER" id="PTHR24126">
    <property type="entry name" value="ANKYRIN REPEAT, PH AND SEC7 DOMAIN CONTAINING PROTEIN SECG-RELATED"/>
    <property type="match status" value="1"/>
</dbReference>
<dbReference type="InterPro" id="IPR036770">
    <property type="entry name" value="Ankyrin_rpt-contain_sf"/>
</dbReference>
<proteinExistence type="predicted"/>
<gene>
    <name evidence="4" type="primary">warA</name>
    <name evidence="4" type="ORF">AK812_SmicGene4543</name>
</gene>
<dbReference type="AlphaFoldDB" id="A0A1Q9EW08"/>
<dbReference type="PROSITE" id="PS50088">
    <property type="entry name" value="ANK_REPEAT"/>
    <property type="match status" value="1"/>
</dbReference>
<evidence type="ECO:0000256" key="2">
    <source>
        <dbReference type="ARBA" id="ARBA00023043"/>
    </source>
</evidence>
<dbReference type="OrthoDB" id="19174at2759"/>
<dbReference type="GO" id="GO:0003677">
    <property type="term" value="F:DNA binding"/>
    <property type="evidence" value="ECO:0007669"/>
    <property type="project" value="UniProtKB-KW"/>
</dbReference>
<dbReference type="InterPro" id="IPR043928">
    <property type="entry name" value="DNVP"/>
</dbReference>
<evidence type="ECO:0000313" key="4">
    <source>
        <dbReference type="EMBL" id="OLQ11610.1"/>
    </source>
</evidence>
<dbReference type="EMBL" id="LSRX01000056">
    <property type="protein sequence ID" value="OLQ11610.1"/>
    <property type="molecule type" value="Genomic_DNA"/>
</dbReference>
<keyword evidence="2 3" id="KW-0040">ANK repeat</keyword>
<reference evidence="4 5" key="1">
    <citation type="submission" date="2016-02" db="EMBL/GenBank/DDBJ databases">
        <title>Genome analysis of coral dinoflagellate symbionts highlights evolutionary adaptations to a symbiotic lifestyle.</title>
        <authorList>
            <person name="Aranda M."/>
            <person name="Li Y."/>
            <person name="Liew Y.J."/>
            <person name="Baumgarten S."/>
            <person name="Simakov O."/>
            <person name="Wilson M."/>
            <person name="Piel J."/>
            <person name="Ashoor H."/>
            <person name="Bougouffa S."/>
            <person name="Bajic V.B."/>
            <person name="Ryu T."/>
            <person name="Ravasi T."/>
            <person name="Bayer T."/>
            <person name="Micklem G."/>
            <person name="Kim H."/>
            <person name="Bhak J."/>
            <person name="Lajeunesse T.C."/>
            <person name="Voolstra C.R."/>
        </authorList>
    </citation>
    <scope>NUCLEOTIDE SEQUENCE [LARGE SCALE GENOMIC DNA]</scope>
    <source>
        <strain evidence="4 5">CCMP2467</strain>
    </source>
</reference>
<evidence type="ECO:0000313" key="5">
    <source>
        <dbReference type="Proteomes" id="UP000186817"/>
    </source>
</evidence>
<comment type="caution">
    <text evidence="4">The sequence shown here is derived from an EMBL/GenBank/DDBJ whole genome shotgun (WGS) entry which is preliminary data.</text>
</comment>
<name>A0A1Q9EW08_SYMMI</name>
<dbReference type="InterPro" id="IPR002110">
    <property type="entry name" value="Ankyrin_rpt"/>
</dbReference>
<dbReference type="Proteomes" id="UP000186817">
    <property type="component" value="Unassembled WGS sequence"/>
</dbReference>
<dbReference type="SUPFAM" id="SSF48403">
    <property type="entry name" value="Ankyrin repeat"/>
    <property type="match status" value="1"/>
</dbReference>
<organism evidence="4 5">
    <name type="scientific">Symbiodinium microadriaticum</name>
    <name type="common">Dinoflagellate</name>
    <name type="synonym">Zooxanthella microadriatica</name>
    <dbReference type="NCBI Taxonomy" id="2951"/>
    <lineage>
        <taxon>Eukaryota</taxon>
        <taxon>Sar</taxon>
        <taxon>Alveolata</taxon>
        <taxon>Dinophyceae</taxon>
        <taxon>Suessiales</taxon>
        <taxon>Symbiodiniaceae</taxon>
        <taxon>Symbiodinium</taxon>
    </lineage>
</organism>
<feature type="repeat" description="ANK" evidence="3">
    <location>
        <begin position="283"/>
        <end position="315"/>
    </location>
</feature>
<evidence type="ECO:0000256" key="3">
    <source>
        <dbReference type="PROSITE-ProRule" id="PRU00023"/>
    </source>
</evidence>
<protein>
    <submittedName>
        <fullName evidence="4">Homeobox protein Wariai</fullName>
    </submittedName>
</protein>
<dbReference type="Pfam" id="PF19060">
    <property type="entry name" value="DVNP"/>
    <property type="match status" value="1"/>
</dbReference>
<keyword evidence="5" id="KW-1185">Reference proteome</keyword>
<dbReference type="Gene3D" id="1.25.40.20">
    <property type="entry name" value="Ankyrin repeat-containing domain"/>
    <property type="match status" value="1"/>
</dbReference>
<dbReference type="SMART" id="SM00248">
    <property type="entry name" value="ANK"/>
    <property type="match status" value="1"/>
</dbReference>
<keyword evidence="4" id="KW-0371">Homeobox</keyword>
<keyword evidence="1" id="KW-0677">Repeat</keyword>
<accession>A0A1Q9EW08</accession>
<dbReference type="PANTHER" id="PTHR24126:SF14">
    <property type="entry name" value="ANK_REP_REGION DOMAIN-CONTAINING PROTEIN"/>
    <property type="match status" value="1"/>
</dbReference>
<keyword evidence="4" id="KW-0238">DNA-binding</keyword>
<dbReference type="Pfam" id="PF12796">
    <property type="entry name" value="Ank_2"/>
    <property type="match status" value="1"/>
</dbReference>
<dbReference type="PROSITE" id="PS50297">
    <property type="entry name" value="ANK_REP_REGION"/>
    <property type="match status" value="1"/>
</dbReference>
<dbReference type="GO" id="GO:0051276">
    <property type="term" value="P:chromosome organization"/>
    <property type="evidence" value="ECO:0007669"/>
    <property type="project" value="InterPro"/>
</dbReference>
<evidence type="ECO:0000256" key="1">
    <source>
        <dbReference type="ARBA" id="ARBA00022737"/>
    </source>
</evidence>
<sequence length="1045" mass="116803">MKTAMKKVVKSGAMKAKTTMKAKAMKAMKKKAVSKVAMGKRAKSVVFRGSKEKTSGGLAKSQLMKNKRGKVVSKKMHAKGKTIQKFVQRWLDSVMTARKELGIKGFCAVGGKSAQGKALYAKAKALYVFVVRPSPLGKRNHVPADERGWIYFERLVSTIRVALTDEQYAARTCYSNIPELKASILNRATLLRRAASTSNAALKHQFETYISEIKTKTFAATSLDKKKASAATKVQDVDLVFQLLGEMRCRVSLALAFTVRSLSIEDCRDLVEAKADLTIQDGRGYTPLHNAVRFRNVETVKFLLESGARQSLRDKLGNTCLHVIPLYADSTTLQLCRVLGEDPAHLQKKNRAGLQVLQRLEAWALTAVNGGPYNPVLDWIKQQKTEYPFLSEQAKRKRKPDRSDRFQVSIYCTTVLVRTQERTVHVVEPEFTPLCHVVYLGLARFIPFSLQLPALRRWAGALGVKVWAICEDSVDPELMNGRDPEAFQSDLARVVEGLLPSLPRKFVLVDSSWGPGTSLLWKFKKHLLGAMIINAHLFKAPDFDDTEAAWKIKMRMRQLGDMFERRDLDNILGVLPDFMYPTGGADGVEATKKAYAEALSSASEKFWKLSALQPSWNFEHLTTILSSQEEWHMDSLPVVLACSDQAPLVVVSESTQRLHHLLPGSKLEFIPSSKWSWQLEGEDIWDETAMLLKEVLPTGVEVHSGPVHIFACEERRQVHVVAPDSSASANVLYLGLPRFIPFQLQLPALEHWARVLRVKIWAITEDSIDVDRLKPGTDPREFQEELVSLVAALLPVLGEKFLFADSTFGSGTFLAWRFRDKLSGALIFNVHLFMAPDFDGTEPAKKIKNRMAKLGEYFDQRDMDNILGVLPDFMYPTGGADGVEATKKAYAEALSSASEKFWKLSALQPSWNFEHLTTILSSQEEWHMDSLPVVLACSDQAPLVVVSESTQRLHHLLPGSKLEFIPSSKWSWQLEGDSVLASVTQLLDTLLPRWLSDKHLNKRSSLPLLGQQVIVPPTIDAAGDEAFCRSCTGSCRAEQNLCPVQ</sequence>